<reference evidence="1" key="1">
    <citation type="submission" date="2022-10" db="EMBL/GenBank/DDBJ databases">
        <title>Description of microaerobic benzene degrading bacteria.</title>
        <authorList>
            <person name="Bedics A."/>
            <person name="Tancsics A."/>
            <person name="Banerjee S."/>
        </authorList>
    </citation>
    <scope>NUCLEOTIDE SEQUENCE</scope>
    <source>
        <strain evidence="1">D2M1</strain>
    </source>
</reference>
<protein>
    <submittedName>
        <fullName evidence="1">Uncharacterized protein</fullName>
    </submittedName>
</protein>
<name>A0ABT5S2M4_9BURK</name>
<evidence type="ECO:0000313" key="2">
    <source>
        <dbReference type="Proteomes" id="UP001148932"/>
    </source>
</evidence>
<keyword evidence="2" id="KW-1185">Reference proteome</keyword>
<gene>
    <name evidence="1" type="ORF">OIN59_22400</name>
</gene>
<proteinExistence type="predicted"/>
<accession>A0ABT5S2M4</accession>
<dbReference type="RefSeq" id="WP_274114006.1">
    <property type="nucleotide sequence ID" value="NZ_JAPCKI010000019.1"/>
</dbReference>
<organism evidence="1 2">
    <name type="scientific">Acidovorax benzenivorans</name>
    <dbReference type="NCBI Taxonomy" id="2987520"/>
    <lineage>
        <taxon>Bacteria</taxon>
        <taxon>Pseudomonadati</taxon>
        <taxon>Pseudomonadota</taxon>
        <taxon>Betaproteobacteria</taxon>
        <taxon>Burkholderiales</taxon>
        <taxon>Comamonadaceae</taxon>
        <taxon>Acidovorax</taxon>
    </lineage>
</organism>
<sequence length="106" mass="12258">MTNILDLNTRHPLVGIWKCCDGFSDIEIQIDFHDGKPDVAVSDKYDGEVPEVSDVRWSPEQNRLSFSTYWSSGRVVKYQFMPSPKTGRAGVTFSYVDHEIWERRES</sequence>
<dbReference type="Proteomes" id="UP001148932">
    <property type="component" value="Unassembled WGS sequence"/>
</dbReference>
<evidence type="ECO:0000313" key="1">
    <source>
        <dbReference type="EMBL" id="MDD2180199.1"/>
    </source>
</evidence>
<comment type="caution">
    <text evidence="1">The sequence shown here is derived from an EMBL/GenBank/DDBJ whole genome shotgun (WGS) entry which is preliminary data.</text>
</comment>
<dbReference type="EMBL" id="JAPCKI010000019">
    <property type="protein sequence ID" value="MDD2180199.1"/>
    <property type="molecule type" value="Genomic_DNA"/>
</dbReference>